<accession>A0A1Q3G042</accession>
<keyword evidence="1" id="KW-0732">Signal</keyword>
<dbReference type="EMBL" id="GFDL01001858">
    <property type="protein sequence ID" value="JAV33187.1"/>
    <property type="molecule type" value="Transcribed_RNA"/>
</dbReference>
<proteinExistence type="predicted"/>
<feature type="signal peptide" evidence="1">
    <location>
        <begin position="1"/>
        <end position="23"/>
    </location>
</feature>
<dbReference type="AlphaFoldDB" id="A0A1Q3G042"/>
<sequence>MKSFISLFTFLPTFLLLFSITNTQIIDPNSSFLSRIVNGYYLPEQQSISANCPPTTVVIVNNPPAATTTTTSGSITTLGPIVFPSSKK</sequence>
<protein>
    <submittedName>
        <fullName evidence="2">Putative secreted protein</fullName>
    </submittedName>
</protein>
<evidence type="ECO:0000256" key="1">
    <source>
        <dbReference type="SAM" id="SignalP"/>
    </source>
</evidence>
<feature type="chain" id="PRO_5013066431" evidence="1">
    <location>
        <begin position="24"/>
        <end position="88"/>
    </location>
</feature>
<reference evidence="2" key="1">
    <citation type="submission" date="2017-01" db="EMBL/GenBank/DDBJ databases">
        <title>A deep insight into the sialotranscriptome of adult male and female Cluex tarsalis mosquitoes.</title>
        <authorList>
            <person name="Ribeiro J.M."/>
            <person name="Moreira F."/>
            <person name="Bernard K.A."/>
            <person name="Calvo E."/>
        </authorList>
    </citation>
    <scope>NUCLEOTIDE SEQUENCE</scope>
    <source>
        <strain evidence="2">Kern County</strain>
        <tissue evidence="2">Salivary glands</tissue>
    </source>
</reference>
<organism evidence="2">
    <name type="scientific">Culex tarsalis</name>
    <name type="common">Encephalitis mosquito</name>
    <dbReference type="NCBI Taxonomy" id="7177"/>
    <lineage>
        <taxon>Eukaryota</taxon>
        <taxon>Metazoa</taxon>
        <taxon>Ecdysozoa</taxon>
        <taxon>Arthropoda</taxon>
        <taxon>Hexapoda</taxon>
        <taxon>Insecta</taxon>
        <taxon>Pterygota</taxon>
        <taxon>Neoptera</taxon>
        <taxon>Endopterygota</taxon>
        <taxon>Diptera</taxon>
        <taxon>Nematocera</taxon>
        <taxon>Culicoidea</taxon>
        <taxon>Culicidae</taxon>
        <taxon>Culicinae</taxon>
        <taxon>Culicini</taxon>
        <taxon>Culex</taxon>
        <taxon>Culex</taxon>
    </lineage>
</organism>
<evidence type="ECO:0000313" key="2">
    <source>
        <dbReference type="EMBL" id="JAV33187.1"/>
    </source>
</evidence>
<name>A0A1Q3G042_CULTA</name>